<keyword evidence="2" id="KW-0812">Transmembrane</keyword>
<evidence type="ECO:0000313" key="3">
    <source>
        <dbReference type="EMBL" id="KAG0721515.1"/>
    </source>
</evidence>
<keyword evidence="2" id="KW-1133">Transmembrane helix</keyword>
<protein>
    <submittedName>
        <fullName evidence="3">Uncharacterized protein</fullName>
    </submittedName>
</protein>
<accession>A0A8J5CWF0</accession>
<sequence>MSKWAASVQRWQDLHPRGARLGPSGPTTGPHHSNYSLNLKATPSTHYKVPQPQKIGPIRLWIKRNPRTFVYVSVTTSLLIFFSRPLYDIFIREPKQGPRPAKRRMGMSLSEI</sequence>
<evidence type="ECO:0000313" key="4">
    <source>
        <dbReference type="Proteomes" id="UP000770661"/>
    </source>
</evidence>
<dbReference type="EMBL" id="JACEEZ010010991">
    <property type="protein sequence ID" value="KAG0721515.1"/>
    <property type="molecule type" value="Genomic_DNA"/>
</dbReference>
<comment type="caution">
    <text evidence="3">The sequence shown here is derived from an EMBL/GenBank/DDBJ whole genome shotgun (WGS) entry which is preliminary data.</text>
</comment>
<gene>
    <name evidence="3" type="ORF">GWK47_006317</name>
</gene>
<proteinExistence type="predicted"/>
<reference evidence="3" key="1">
    <citation type="submission" date="2020-07" db="EMBL/GenBank/DDBJ databases">
        <title>The High-quality genome of the commercially important snow crab, Chionoecetes opilio.</title>
        <authorList>
            <person name="Jeong J.-H."/>
            <person name="Ryu S."/>
        </authorList>
    </citation>
    <scope>NUCLEOTIDE SEQUENCE</scope>
    <source>
        <strain evidence="3">MADBK_172401_WGS</strain>
        <tissue evidence="3">Digestive gland</tissue>
    </source>
</reference>
<dbReference type="Proteomes" id="UP000770661">
    <property type="component" value="Unassembled WGS sequence"/>
</dbReference>
<organism evidence="3 4">
    <name type="scientific">Chionoecetes opilio</name>
    <name type="common">Atlantic snow crab</name>
    <name type="synonym">Cancer opilio</name>
    <dbReference type="NCBI Taxonomy" id="41210"/>
    <lineage>
        <taxon>Eukaryota</taxon>
        <taxon>Metazoa</taxon>
        <taxon>Ecdysozoa</taxon>
        <taxon>Arthropoda</taxon>
        <taxon>Crustacea</taxon>
        <taxon>Multicrustacea</taxon>
        <taxon>Malacostraca</taxon>
        <taxon>Eumalacostraca</taxon>
        <taxon>Eucarida</taxon>
        <taxon>Decapoda</taxon>
        <taxon>Pleocyemata</taxon>
        <taxon>Brachyura</taxon>
        <taxon>Eubrachyura</taxon>
        <taxon>Majoidea</taxon>
        <taxon>Majidae</taxon>
        <taxon>Chionoecetes</taxon>
    </lineage>
</organism>
<keyword evidence="2" id="KW-0472">Membrane</keyword>
<evidence type="ECO:0000256" key="1">
    <source>
        <dbReference type="SAM" id="MobiDB-lite"/>
    </source>
</evidence>
<evidence type="ECO:0000256" key="2">
    <source>
        <dbReference type="SAM" id="Phobius"/>
    </source>
</evidence>
<dbReference type="AlphaFoldDB" id="A0A8J5CWF0"/>
<name>A0A8J5CWF0_CHIOP</name>
<keyword evidence="4" id="KW-1185">Reference proteome</keyword>
<feature type="compositionally biased region" description="Polar residues" evidence="1">
    <location>
        <begin position="25"/>
        <end position="37"/>
    </location>
</feature>
<feature type="region of interest" description="Disordered" evidence="1">
    <location>
        <begin position="15"/>
        <end position="37"/>
    </location>
</feature>
<feature type="transmembrane region" description="Helical" evidence="2">
    <location>
        <begin position="68"/>
        <end position="87"/>
    </location>
</feature>
<dbReference type="OrthoDB" id="13601at2759"/>